<sequence>MSSTPPSDSPTPPRGETLEQGAGSPVGPTRSSGGRKRLAVLGVGGVAALALAGGGTWAAMSFFGTGDQAAQALPASTVGYLSVDLDPSGEQKLEALRTLQKFPAFTDEVDIDSEDDLRRVIGEEVLAENECGLDYDDDVAPWIGERFAVAAVDLGEETPSPVVVMQVSDAGEAESALGSAIQECADGEGGLAVDGDWALLAEDDDTAEEVLALTGEGSLADDEDFTRWTEEAGEPGVISGYLAPEAGPLLAKLAEEGGAIPAEALGDPMSDPAADPSALAVTPGVPPQLTEALADFEGAAMTVRFSDGAVEVETAVDGGASPAAAMLGNDRGASAMSSLPEDTVAAFGVGFQDGWFEEVVAYADEVISDGGSTVSDQLEAAEEATGLTLPEDVETLFGDSATVSLGSGADLASVFASEDLSALPVAVKVQGEPDEIEQVLEKLRSAAGGEPAAETFLASDAEGDALVVGPNADYRADVVGDGGLGGSEVFEEVVPNVDEAGAVLFVNFDGLESVAEALSGGDPMVTENLAPLSGLGVSAYADDEVSHTVVRLTTD</sequence>
<keyword evidence="2" id="KW-1133">Transmembrane helix</keyword>
<dbReference type="Pfam" id="PF11832">
    <property type="entry name" value="DUF3352"/>
    <property type="match status" value="1"/>
</dbReference>
<evidence type="ECO:0000313" key="4">
    <source>
        <dbReference type="Proteomes" id="UP000679307"/>
    </source>
</evidence>
<dbReference type="Proteomes" id="UP000679307">
    <property type="component" value="Chromosome"/>
</dbReference>
<evidence type="ECO:0008006" key="5">
    <source>
        <dbReference type="Google" id="ProtNLM"/>
    </source>
</evidence>
<feature type="transmembrane region" description="Helical" evidence="2">
    <location>
        <begin position="38"/>
        <end position="60"/>
    </location>
</feature>
<keyword evidence="4" id="KW-1185">Reference proteome</keyword>
<keyword evidence="2" id="KW-0472">Membrane</keyword>
<protein>
    <recommendedName>
        <fullName evidence="5">DUF3352 domain-containing protein</fullName>
    </recommendedName>
</protein>
<accession>A0ABX8ELU0</accession>
<evidence type="ECO:0000256" key="1">
    <source>
        <dbReference type="SAM" id="MobiDB-lite"/>
    </source>
</evidence>
<dbReference type="EMBL" id="CP075371">
    <property type="protein sequence ID" value="QVT80795.1"/>
    <property type="molecule type" value="Genomic_DNA"/>
</dbReference>
<evidence type="ECO:0000256" key="2">
    <source>
        <dbReference type="SAM" id="Phobius"/>
    </source>
</evidence>
<feature type="region of interest" description="Disordered" evidence="1">
    <location>
        <begin position="1"/>
        <end position="34"/>
    </location>
</feature>
<gene>
    <name evidence="3" type="ORF">ENKNEFLB_03196</name>
</gene>
<keyword evidence="2" id="KW-0812">Transmembrane</keyword>
<reference evidence="3 4" key="1">
    <citation type="submission" date="2021-05" db="EMBL/GenBank/DDBJ databases">
        <title>Complete genome of Nocardioides aquaticus KCTC 9944T isolated from meromictic and hypersaline Ekho Lake, Antarctica.</title>
        <authorList>
            <person name="Hwang K."/>
            <person name="Kim K.M."/>
            <person name="Choe H."/>
        </authorList>
    </citation>
    <scope>NUCLEOTIDE SEQUENCE [LARGE SCALE GENOMIC DNA]</scope>
    <source>
        <strain evidence="3 4">KCTC 9944</strain>
    </source>
</reference>
<dbReference type="InterPro" id="IPR021787">
    <property type="entry name" value="DUF3352"/>
</dbReference>
<organism evidence="3 4">
    <name type="scientific">Nocardioides aquaticus</name>
    <dbReference type="NCBI Taxonomy" id="160826"/>
    <lineage>
        <taxon>Bacteria</taxon>
        <taxon>Bacillati</taxon>
        <taxon>Actinomycetota</taxon>
        <taxon>Actinomycetes</taxon>
        <taxon>Propionibacteriales</taxon>
        <taxon>Nocardioidaceae</taxon>
        <taxon>Nocardioides</taxon>
    </lineage>
</organism>
<dbReference type="RefSeq" id="WP_214056283.1">
    <property type="nucleotide sequence ID" value="NZ_BAAAHS010000067.1"/>
</dbReference>
<proteinExistence type="predicted"/>
<name>A0ABX8ELU0_9ACTN</name>
<evidence type="ECO:0000313" key="3">
    <source>
        <dbReference type="EMBL" id="QVT80795.1"/>
    </source>
</evidence>